<reference evidence="5 6" key="1">
    <citation type="submission" date="2012-10" db="EMBL/GenBank/DDBJ databases">
        <authorList>
            <person name="Zafar N."/>
            <person name="Inman J."/>
            <person name="Hall N."/>
            <person name="Lorenzi H."/>
            <person name="Caler E."/>
        </authorList>
    </citation>
    <scope>NUCLEOTIDE SEQUENCE [LARGE SCALE GENOMIC DNA]</scope>
    <source>
        <strain evidence="5 6">IP1</strain>
    </source>
</reference>
<feature type="domain" description="DH" evidence="2">
    <location>
        <begin position="213"/>
        <end position="394"/>
    </location>
</feature>
<dbReference type="InterPro" id="IPR035899">
    <property type="entry name" value="DBL_dom_sf"/>
</dbReference>
<dbReference type="InterPro" id="IPR001715">
    <property type="entry name" value="CH_dom"/>
</dbReference>
<dbReference type="GO" id="GO:0003779">
    <property type="term" value="F:actin binding"/>
    <property type="evidence" value="ECO:0007669"/>
    <property type="project" value="InterPro"/>
</dbReference>
<dbReference type="InterPro" id="IPR036872">
    <property type="entry name" value="CH_dom_sf"/>
</dbReference>
<dbReference type="AlphaFoldDB" id="A0A0A1UGJ4"/>
<evidence type="ECO:0000313" key="5">
    <source>
        <dbReference type="EMBL" id="ELP92712.1"/>
    </source>
</evidence>
<organism evidence="5 6">
    <name type="scientific">Entamoeba invadens IP1</name>
    <dbReference type="NCBI Taxonomy" id="370355"/>
    <lineage>
        <taxon>Eukaryota</taxon>
        <taxon>Amoebozoa</taxon>
        <taxon>Evosea</taxon>
        <taxon>Archamoebae</taxon>
        <taxon>Mastigamoebida</taxon>
        <taxon>Entamoebidae</taxon>
        <taxon>Entamoeba</taxon>
    </lineage>
</organism>
<feature type="region of interest" description="Disordered" evidence="1">
    <location>
        <begin position="629"/>
        <end position="654"/>
    </location>
</feature>
<dbReference type="Pfam" id="PF00307">
    <property type="entry name" value="CH"/>
    <property type="match status" value="1"/>
</dbReference>
<evidence type="ECO:0000259" key="2">
    <source>
        <dbReference type="PROSITE" id="PS50010"/>
    </source>
</evidence>
<dbReference type="VEuPathDB" id="AmoebaDB:EIN_371140"/>
<keyword evidence="6" id="KW-1185">Reference proteome</keyword>
<dbReference type="Proteomes" id="UP000014680">
    <property type="component" value="Unassembled WGS sequence"/>
</dbReference>
<evidence type="ECO:0000256" key="1">
    <source>
        <dbReference type="SAM" id="MobiDB-lite"/>
    </source>
</evidence>
<dbReference type="GO" id="GO:0005737">
    <property type="term" value="C:cytoplasm"/>
    <property type="evidence" value="ECO:0007669"/>
    <property type="project" value="TreeGrafter"/>
</dbReference>
<feature type="compositionally biased region" description="Low complexity" evidence="1">
    <location>
        <begin position="629"/>
        <end position="642"/>
    </location>
</feature>
<dbReference type="PROSITE" id="PS51089">
    <property type="entry name" value="HP"/>
    <property type="match status" value="1"/>
</dbReference>
<dbReference type="Gene3D" id="1.10.950.10">
    <property type="entry name" value="Villin headpiece domain"/>
    <property type="match status" value="1"/>
</dbReference>
<dbReference type="GO" id="GO:0007010">
    <property type="term" value="P:cytoskeleton organization"/>
    <property type="evidence" value="ECO:0007669"/>
    <property type="project" value="InterPro"/>
</dbReference>
<evidence type="ECO:0000259" key="3">
    <source>
        <dbReference type="PROSITE" id="PS50021"/>
    </source>
</evidence>
<dbReference type="OrthoDB" id="660555at2759"/>
<dbReference type="InterPro" id="IPR003128">
    <property type="entry name" value="Villin_headpiece"/>
</dbReference>
<dbReference type="OMA" id="CAIHRTI"/>
<dbReference type="InterPro" id="IPR036886">
    <property type="entry name" value="Villin_headpiece_dom_sf"/>
</dbReference>
<feature type="domain" description="Calponin-homology (CH)" evidence="3">
    <location>
        <begin position="10"/>
        <end position="113"/>
    </location>
</feature>
<dbReference type="CDD" id="cd00014">
    <property type="entry name" value="CH_SF"/>
    <property type="match status" value="1"/>
</dbReference>
<dbReference type="GeneID" id="14891744"/>
<dbReference type="GO" id="GO:0005085">
    <property type="term" value="F:guanyl-nucleotide exchange factor activity"/>
    <property type="evidence" value="ECO:0007669"/>
    <property type="project" value="InterPro"/>
</dbReference>
<protein>
    <submittedName>
        <fullName evidence="5">Rho/RAC guanine nucleotide exchange factor, putative</fullName>
    </submittedName>
</protein>
<gene>
    <name evidence="5" type="ORF">EIN_371140</name>
</gene>
<dbReference type="InterPro" id="IPR051092">
    <property type="entry name" value="FYVE_RhoGEF_PH"/>
</dbReference>
<feature type="domain" description="HP" evidence="4">
    <location>
        <begin position="692"/>
        <end position="753"/>
    </location>
</feature>
<dbReference type="Gene3D" id="1.10.418.10">
    <property type="entry name" value="Calponin-like domain"/>
    <property type="match status" value="1"/>
</dbReference>
<proteinExistence type="predicted"/>
<dbReference type="PANTHER" id="PTHR12673">
    <property type="entry name" value="FACIOGENITAL DYSPLASIA PROTEIN"/>
    <property type="match status" value="1"/>
</dbReference>
<dbReference type="SMART" id="SM00033">
    <property type="entry name" value="CH"/>
    <property type="match status" value="1"/>
</dbReference>
<dbReference type="PROSITE" id="PS50021">
    <property type="entry name" value="CH"/>
    <property type="match status" value="1"/>
</dbReference>
<dbReference type="CDD" id="cd00160">
    <property type="entry name" value="RhoGEF"/>
    <property type="match status" value="1"/>
</dbReference>
<dbReference type="Gene3D" id="1.20.900.10">
    <property type="entry name" value="Dbl homology (DH) domain"/>
    <property type="match status" value="1"/>
</dbReference>
<dbReference type="KEGG" id="eiv:EIN_371140"/>
<dbReference type="SUPFAM" id="SSF48065">
    <property type="entry name" value="DBL homology domain (DH-domain)"/>
    <property type="match status" value="1"/>
</dbReference>
<accession>A0A0A1UGJ4</accession>
<dbReference type="PROSITE" id="PS50010">
    <property type="entry name" value="DH_2"/>
    <property type="match status" value="1"/>
</dbReference>
<evidence type="ECO:0000259" key="4">
    <source>
        <dbReference type="PROSITE" id="PS51089"/>
    </source>
</evidence>
<dbReference type="Pfam" id="PF00621">
    <property type="entry name" value="RhoGEF"/>
    <property type="match status" value="1"/>
</dbReference>
<sequence length="753" mass="87218">MDDELLLGFLQKKMMLVRWIESMVGVGIDPDLCKSLKSGTVLCFVTKMIDDDLIPFIHDSKHTYKQIENLNMFIQVCKEMHVPLLRQIIYDDFVQGNIVKVVECIFLFVTECFKQYDIKPFPEVKISEVKSNMPSAEEINVIQEQLKLSQKFVLAGKVRVSDEVFRRTLTYLMSTNKEFNMEDFEKTISKAQAYFRRFFAKNEMNALKKKSAFRLKVTQEMVKTEEDYVRYLREGMDKYVHIIENYVKRGVLKTDTVEVIFSDLEKIYAFNKGFCESLKKATKDLAPNTAWISVYKQIEGVKEVYTIYMNNYSLSLKRVEEIMCIDCVKDALDEEKQNGKDVSSYLIMPVQRLPRYVLLLNELLKRTWETHPDYALLKEMITLVKTVTTEINENKTKADNARKPVNVLDKYKHGKFTDLVNEEIYYECDLKHKTTKVVLIMTNTYLYIATNDVIKYAFPMNRIVLLPCNSRKDAFKIRVGKKTKVKLIGCKLSRDFGVIKMVEGILRKNNAQEMNKMVASLPITAEETRKNEIKNKSEADVFIQRDVDVETELMKRLKDNNSKIGVYNRRDTPLTNDQLPFVTVIVKGPAQQKLVSRASCIPESFEDSDKKCVKKDRNSDVFSLTISSKPSLSSTPVVTTSTPQANKKERKASVADSTLKLSKNGGNNDLTRTMLRQKGPAEIIDGHRLKNTLGMDIYSFTELEKHPDGIDKDDLVFHLSDEDFVELFDADFKMFKEWKSWRQQSEKQKSGLW</sequence>
<dbReference type="SMART" id="SM00325">
    <property type="entry name" value="RhoGEF"/>
    <property type="match status" value="1"/>
</dbReference>
<name>A0A0A1UGJ4_ENTIV</name>
<dbReference type="EMBL" id="KB206332">
    <property type="protein sequence ID" value="ELP92712.1"/>
    <property type="molecule type" value="Genomic_DNA"/>
</dbReference>
<dbReference type="PANTHER" id="PTHR12673:SF263">
    <property type="entry name" value="PLECKSTRIN DOMAIN-CONTAINING PROTEIN"/>
    <property type="match status" value="1"/>
</dbReference>
<dbReference type="InterPro" id="IPR000219">
    <property type="entry name" value="DH_dom"/>
</dbReference>
<dbReference type="SUPFAM" id="SSF47050">
    <property type="entry name" value="VHP, Villin headpiece domain"/>
    <property type="match status" value="1"/>
</dbReference>
<dbReference type="SUPFAM" id="SSF47576">
    <property type="entry name" value="Calponin-homology domain, CH-domain"/>
    <property type="match status" value="1"/>
</dbReference>
<evidence type="ECO:0000313" key="6">
    <source>
        <dbReference type="Proteomes" id="UP000014680"/>
    </source>
</evidence>
<dbReference type="RefSeq" id="XP_004259483.1">
    <property type="nucleotide sequence ID" value="XM_004259435.1"/>
</dbReference>